<organism evidence="2 3">
    <name type="scientific">Flavobacterium endophyticum</name>
    <dbReference type="NCBI Taxonomy" id="1540163"/>
    <lineage>
        <taxon>Bacteria</taxon>
        <taxon>Pseudomonadati</taxon>
        <taxon>Bacteroidota</taxon>
        <taxon>Flavobacteriia</taxon>
        <taxon>Flavobacteriales</taxon>
        <taxon>Flavobacteriaceae</taxon>
        <taxon>Flavobacterium</taxon>
    </lineage>
</organism>
<dbReference type="OrthoDB" id="750023at2"/>
<evidence type="ECO:0000256" key="1">
    <source>
        <dbReference type="SAM" id="SignalP"/>
    </source>
</evidence>
<feature type="chain" id="PRO_5019800487" evidence="1">
    <location>
        <begin position="21"/>
        <end position="204"/>
    </location>
</feature>
<dbReference type="Proteomes" id="UP000277579">
    <property type="component" value="Unassembled WGS sequence"/>
</dbReference>
<dbReference type="AlphaFoldDB" id="A0A495MNT7"/>
<evidence type="ECO:0000313" key="3">
    <source>
        <dbReference type="Proteomes" id="UP000277579"/>
    </source>
</evidence>
<protein>
    <submittedName>
        <fullName evidence="2">Uncharacterized protein</fullName>
    </submittedName>
</protein>
<dbReference type="RefSeq" id="WP_121375789.1">
    <property type="nucleotide sequence ID" value="NZ_RBLC01000001.1"/>
</dbReference>
<evidence type="ECO:0000313" key="2">
    <source>
        <dbReference type="EMBL" id="RKS26473.1"/>
    </source>
</evidence>
<accession>A0A495MNT7</accession>
<feature type="signal peptide" evidence="1">
    <location>
        <begin position="1"/>
        <end position="20"/>
    </location>
</feature>
<gene>
    <name evidence="2" type="ORF">CLV94_1531</name>
</gene>
<proteinExistence type="predicted"/>
<name>A0A495MNT7_9FLAO</name>
<comment type="caution">
    <text evidence="2">The sequence shown here is derived from an EMBL/GenBank/DDBJ whole genome shotgun (WGS) entry which is preliminary data.</text>
</comment>
<dbReference type="EMBL" id="RBLC01000001">
    <property type="protein sequence ID" value="RKS26473.1"/>
    <property type="molecule type" value="Genomic_DNA"/>
</dbReference>
<keyword evidence="1" id="KW-0732">Signal</keyword>
<keyword evidence="3" id="KW-1185">Reference proteome</keyword>
<reference evidence="2 3" key="1">
    <citation type="submission" date="2018-10" db="EMBL/GenBank/DDBJ databases">
        <title>Genomic Encyclopedia of Archaeal and Bacterial Type Strains, Phase II (KMG-II): from individual species to whole genera.</title>
        <authorList>
            <person name="Goeker M."/>
        </authorList>
    </citation>
    <scope>NUCLEOTIDE SEQUENCE [LARGE SCALE GENOMIC DNA]</scope>
    <source>
        <strain evidence="2 3">DSM 29537</strain>
    </source>
</reference>
<sequence>MKRITLLVASILVLGNTANAEVTQLFGEKSFITNFNDEPITFIERGIAFYVFPDGQFDFNTEPTVGDGDLYYKNGKRSSSANVNNTYGALGVIRPAQGIRIEHDSQGRIRRIGNVFINYDAQDRIKRIGSVYMTYNRYALSQVGGLQLIYSRNGQIIDTVGSVKGNAYAGNTGSSYYYGSSSNYGNNSNDNYYYKTNATNPSKK</sequence>